<dbReference type="Gene3D" id="1.20.1070.10">
    <property type="entry name" value="Rhodopsin 7-helix transmembrane proteins"/>
    <property type="match status" value="1"/>
</dbReference>
<evidence type="ECO:0000256" key="1">
    <source>
        <dbReference type="SAM" id="Phobius"/>
    </source>
</evidence>
<dbReference type="EMBL" id="SOQX01000004">
    <property type="protein sequence ID" value="TDY00978.1"/>
    <property type="molecule type" value="Genomic_DNA"/>
</dbReference>
<feature type="transmembrane region" description="Helical" evidence="1">
    <location>
        <begin position="87"/>
        <end position="105"/>
    </location>
</feature>
<proteinExistence type="predicted"/>
<dbReference type="Proteomes" id="UP000294914">
    <property type="component" value="Unassembled WGS sequence"/>
</dbReference>
<keyword evidence="1" id="KW-0812">Transmembrane</keyword>
<keyword evidence="3" id="KW-1185">Reference proteome</keyword>
<dbReference type="AlphaFoldDB" id="A0A4R8IKS9"/>
<dbReference type="RefSeq" id="WP_134083508.1">
    <property type="nucleotide sequence ID" value="NZ_SOQX01000004.1"/>
</dbReference>
<name>A0A4R8IKS9_9GAMM</name>
<accession>A0A4R8IKS9</accession>
<reference evidence="2 3" key="1">
    <citation type="submission" date="2019-03" db="EMBL/GenBank/DDBJ databases">
        <title>Genomic Encyclopedia of Type Strains, Phase IV (KMG-IV): sequencing the most valuable type-strain genomes for metagenomic binning, comparative biology and taxonomic classification.</title>
        <authorList>
            <person name="Goeker M."/>
        </authorList>
    </citation>
    <scope>NUCLEOTIDE SEQUENCE [LARGE SCALE GENOMIC DNA]</scope>
    <source>
        <strain evidence="2 3">DSM 16326</strain>
    </source>
</reference>
<sequence>MKQFLIDLKPLRIALIICALLTIVLQPEPGTSPVYHGREMVSTLLVPVLAPLFFMLMMLDSLIATLWHSQTAGEEQQRYRRIRNTDLIIGGLLLLSWLPYFIALVN</sequence>
<keyword evidence="1" id="KW-1133">Transmembrane helix</keyword>
<organism evidence="2 3">
    <name type="scientific">Thiohalophilus thiocyanatoxydans</name>
    <dbReference type="NCBI Taxonomy" id="381308"/>
    <lineage>
        <taxon>Bacteria</taxon>
        <taxon>Pseudomonadati</taxon>
        <taxon>Pseudomonadota</taxon>
        <taxon>Gammaproteobacteria</taxon>
        <taxon>Thiohalomonadales</taxon>
        <taxon>Thiohalophilaceae</taxon>
        <taxon>Thiohalophilus</taxon>
    </lineage>
</organism>
<evidence type="ECO:0000313" key="3">
    <source>
        <dbReference type="Proteomes" id="UP000294914"/>
    </source>
</evidence>
<keyword evidence="1" id="KW-0472">Membrane</keyword>
<feature type="transmembrane region" description="Helical" evidence="1">
    <location>
        <begin position="43"/>
        <end position="67"/>
    </location>
</feature>
<protein>
    <submittedName>
        <fullName evidence="2">Uncharacterized protein</fullName>
    </submittedName>
</protein>
<gene>
    <name evidence="2" type="ORF">EDC23_1724</name>
</gene>
<comment type="caution">
    <text evidence="2">The sequence shown here is derived from an EMBL/GenBank/DDBJ whole genome shotgun (WGS) entry which is preliminary data.</text>
</comment>
<evidence type="ECO:0000313" key="2">
    <source>
        <dbReference type="EMBL" id="TDY00978.1"/>
    </source>
</evidence>